<evidence type="ECO:0000313" key="3">
    <source>
        <dbReference type="Proteomes" id="UP000322080"/>
    </source>
</evidence>
<feature type="domain" description="Bacteriophage Mu GpT" evidence="1">
    <location>
        <begin position="10"/>
        <end position="297"/>
    </location>
</feature>
<dbReference type="Proteomes" id="UP000322080">
    <property type="component" value="Unassembled WGS sequence"/>
</dbReference>
<dbReference type="EMBL" id="VSIY01000006">
    <property type="protein sequence ID" value="TYB81480.1"/>
    <property type="molecule type" value="Genomic_DNA"/>
</dbReference>
<evidence type="ECO:0000259" key="1">
    <source>
        <dbReference type="Pfam" id="PF10124"/>
    </source>
</evidence>
<dbReference type="InterPro" id="IPR018774">
    <property type="entry name" value="Phage_Mu_GpT"/>
</dbReference>
<dbReference type="Pfam" id="PF10124">
    <property type="entry name" value="Mu-like_gpT"/>
    <property type="match status" value="1"/>
</dbReference>
<keyword evidence="3" id="KW-1185">Reference proteome</keyword>
<sequence>MIVNDQALALAFKGFKTTYTDAYAAAPAHFEKVAMTVPSGGRDETYGWLGQFPQLREWLDGERIVKDLQAHGFSITNRKFESTVGVRREDIADDRLGVFKPMFAEMGHLARQHPDELVFGLLKAGFTELGYDGQPFFDPDHPAKDAGGVDVTVSNIQTGTGPAWFLLDTSRAVKPLIWQEREKYEFQNITAPNDPTVFMTDIYRYGVRARVNAGLGLWQLAFGSKADLTAANYAAARAAMQMLRGDQGRILGINPTALVVSPDLEDAARHVLNTETNDGGGSNPWKGTAELIVTPYVA</sequence>
<organism evidence="2 3">
    <name type="scientific">Maritimibacter fusiformis</name>
    <dbReference type="NCBI Taxonomy" id="2603819"/>
    <lineage>
        <taxon>Bacteria</taxon>
        <taxon>Pseudomonadati</taxon>
        <taxon>Pseudomonadota</taxon>
        <taxon>Alphaproteobacteria</taxon>
        <taxon>Rhodobacterales</taxon>
        <taxon>Roseobacteraceae</taxon>
        <taxon>Maritimibacter</taxon>
    </lineage>
</organism>
<gene>
    <name evidence="2" type="ORF">FVF75_10265</name>
</gene>
<evidence type="ECO:0000313" key="2">
    <source>
        <dbReference type="EMBL" id="TYB81480.1"/>
    </source>
</evidence>
<name>A0A5D0RIP1_9RHOB</name>
<dbReference type="RefSeq" id="WP_148377875.1">
    <property type="nucleotide sequence ID" value="NZ_VSIY01000006.1"/>
</dbReference>
<comment type="caution">
    <text evidence="2">The sequence shown here is derived from an EMBL/GenBank/DDBJ whole genome shotgun (WGS) entry which is preliminary data.</text>
</comment>
<proteinExistence type="predicted"/>
<reference evidence="2 3" key="1">
    <citation type="submission" date="2019-08" db="EMBL/GenBank/DDBJ databases">
        <title>Identification of a novel species of the genus Boseongicola.</title>
        <authorList>
            <person name="Zhang X.-Q."/>
        </authorList>
    </citation>
    <scope>NUCLEOTIDE SEQUENCE [LARGE SCALE GENOMIC DNA]</scope>
    <source>
        <strain evidence="2 3">HY14</strain>
    </source>
</reference>
<dbReference type="AlphaFoldDB" id="A0A5D0RIP1"/>
<protein>
    <recommendedName>
        <fullName evidence="1">Bacteriophage Mu GpT domain-containing protein</fullName>
    </recommendedName>
</protein>
<accession>A0A5D0RIP1</accession>